<name>A0A1M5S5F1_9FIRM</name>
<dbReference type="RefSeq" id="WP_143187542.1">
    <property type="nucleotide sequence ID" value="NZ_FQXJ01000003.1"/>
</dbReference>
<dbReference type="InterPro" id="IPR013783">
    <property type="entry name" value="Ig-like_fold"/>
</dbReference>
<dbReference type="SUPFAM" id="SSF49265">
    <property type="entry name" value="Fibronectin type III"/>
    <property type="match status" value="1"/>
</dbReference>
<dbReference type="EMBL" id="FQXJ01000003">
    <property type="protein sequence ID" value="SHH33827.1"/>
    <property type="molecule type" value="Genomic_DNA"/>
</dbReference>
<proteinExistence type="predicted"/>
<dbReference type="STRING" id="1121420.SAMN02746098_00754"/>
<feature type="chain" id="PRO_5012793513" evidence="2">
    <location>
        <begin position="29"/>
        <end position="163"/>
    </location>
</feature>
<dbReference type="InterPro" id="IPR036116">
    <property type="entry name" value="FN3_sf"/>
</dbReference>
<evidence type="ECO:0000259" key="3">
    <source>
        <dbReference type="PROSITE" id="PS50853"/>
    </source>
</evidence>
<keyword evidence="2" id="KW-0732">Signal</keyword>
<feature type="region of interest" description="Disordered" evidence="1">
    <location>
        <begin position="116"/>
        <end position="150"/>
    </location>
</feature>
<organism evidence="4 5">
    <name type="scientific">Desulfosporosinus lacus DSM 15449</name>
    <dbReference type="NCBI Taxonomy" id="1121420"/>
    <lineage>
        <taxon>Bacteria</taxon>
        <taxon>Bacillati</taxon>
        <taxon>Bacillota</taxon>
        <taxon>Clostridia</taxon>
        <taxon>Eubacteriales</taxon>
        <taxon>Desulfitobacteriaceae</taxon>
        <taxon>Desulfosporosinus</taxon>
    </lineage>
</organism>
<feature type="signal peptide" evidence="2">
    <location>
        <begin position="1"/>
        <end position="28"/>
    </location>
</feature>
<keyword evidence="5" id="KW-1185">Reference proteome</keyword>
<feature type="non-terminal residue" evidence="4">
    <location>
        <position position="163"/>
    </location>
</feature>
<evidence type="ECO:0000313" key="4">
    <source>
        <dbReference type="EMBL" id="SHH33827.1"/>
    </source>
</evidence>
<evidence type="ECO:0000256" key="2">
    <source>
        <dbReference type="SAM" id="SignalP"/>
    </source>
</evidence>
<dbReference type="PROSITE" id="PS50853">
    <property type="entry name" value="FN3"/>
    <property type="match status" value="1"/>
</dbReference>
<gene>
    <name evidence="4" type="ORF">SAMN02746098_00754</name>
</gene>
<reference evidence="5" key="1">
    <citation type="submission" date="2016-11" db="EMBL/GenBank/DDBJ databases">
        <authorList>
            <person name="Varghese N."/>
            <person name="Submissions S."/>
        </authorList>
    </citation>
    <scope>NUCLEOTIDE SEQUENCE [LARGE SCALE GENOMIC DNA]</scope>
    <source>
        <strain evidence="5">DSM 15449</strain>
    </source>
</reference>
<sequence length="163" mass="17693">MKNNSLKLMTLFLCLVFSALIFPKDTLALSSPSAPTDLTASAKSSSEIYLDWDTESGATSYYVYRAKTSSGTYTKIATTTSSQYTDSDLSEDTAYYYKVVSVNSAGTSTYSAKTYATTDDDDDDDDSDLSAPKDLTATAEGSDEIELDWDSVSGAESYEVYRS</sequence>
<dbReference type="Gene3D" id="2.60.40.10">
    <property type="entry name" value="Immunoglobulins"/>
    <property type="match status" value="2"/>
</dbReference>
<feature type="domain" description="Fibronectin type-III" evidence="3">
    <location>
        <begin position="34"/>
        <end position="121"/>
    </location>
</feature>
<accession>A0A1M5S5F1</accession>
<evidence type="ECO:0000256" key="1">
    <source>
        <dbReference type="SAM" id="MobiDB-lite"/>
    </source>
</evidence>
<evidence type="ECO:0000313" key="5">
    <source>
        <dbReference type="Proteomes" id="UP000183954"/>
    </source>
</evidence>
<feature type="compositionally biased region" description="Acidic residues" evidence="1">
    <location>
        <begin position="118"/>
        <end position="128"/>
    </location>
</feature>
<dbReference type="AlphaFoldDB" id="A0A1M5S5F1"/>
<dbReference type="Proteomes" id="UP000183954">
    <property type="component" value="Unassembled WGS sequence"/>
</dbReference>
<dbReference type="InterPro" id="IPR003961">
    <property type="entry name" value="FN3_dom"/>
</dbReference>
<dbReference type="Pfam" id="PF00041">
    <property type="entry name" value="fn3"/>
    <property type="match status" value="1"/>
</dbReference>
<protein>
    <submittedName>
        <fullName evidence="4">Fibronectin type III domain-containing protein</fullName>
    </submittedName>
</protein>
<dbReference type="SMART" id="SM00060">
    <property type="entry name" value="FN3"/>
    <property type="match status" value="1"/>
</dbReference>
<dbReference type="CDD" id="cd00063">
    <property type="entry name" value="FN3"/>
    <property type="match status" value="1"/>
</dbReference>